<organism evidence="3 4">
    <name type="scientific">Paenirhodobacter enshiensis</name>
    <dbReference type="NCBI Taxonomy" id="1105367"/>
    <lineage>
        <taxon>Bacteria</taxon>
        <taxon>Pseudomonadati</taxon>
        <taxon>Pseudomonadota</taxon>
        <taxon>Alphaproteobacteria</taxon>
        <taxon>Rhodobacterales</taxon>
        <taxon>Rhodobacter group</taxon>
        <taxon>Paenirhodobacter</taxon>
    </lineage>
</organism>
<dbReference type="RefSeq" id="WP_036636290.1">
    <property type="nucleotide sequence ID" value="NZ_JFZB01000007.1"/>
</dbReference>
<keyword evidence="4" id="KW-1185">Reference proteome</keyword>
<comment type="caution">
    <text evidence="3">The sequence shown here is derived from an EMBL/GenBank/DDBJ whole genome shotgun (WGS) entry which is preliminary data.</text>
</comment>
<evidence type="ECO:0000313" key="4">
    <source>
        <dbReference type="Proteomes" id="UP000028824"/>
    </source>
</evidence>
<dbReference type="EMBL" id="JFZB01000007">
    <property type="protein sequence ID" value="KFI28249.1"/>
    <property type="molecule type" value="Genomic_DNA"/>
</dbReference>
<feature type="transmembrane region" description="Helical" evidence="1">
    <location>
        <begin position="123"/>
        <end position="141"/>
    </location>
</feature>
<proteinExistence type="predicted"/>
<feature type="chain" id="PRO_5001817199" description="Tellurium resistance protein" evidence="2">
    <location>
        <begin position="21"/>
        <end position="146"/>
    </location>
</feature>
<dbReference type="AlphaFoldDB" id="A0A086Y1U9"/>
<keyword evidence="1" id="KW-0812">Transmembrane</keyword>
<accession>A0A086Y1U9</accession>
<dbReference type="Proteomes" id="UP000028824">
    <property type="component" value="Unassembled WGS sequence"/>
</dbReference>
<name>A0A086Y1U9_9RHOB</name>
<evidence type="ECO:0000313" key="3">
    <source>
        <dbReference type="EMBL" id="KFI28249.1"/>
    </source>
</evidence>
<evidence type="ECO:0000256" key="2">
    <source>
        <dbReference type="SAM" id="SignalP"/>
    </source>
</evidence>
<protein>
    <recommendedName>
        <fullName evidence="5">Tellurium resistance protein</fullName>
    </recommendedName>
</protein>
<sequence length="146" mass="15117">MPTAARGLGAVGMAATAAVAASVATGHLDAGTDHPGFVWVCAAMGLALGWRSIGSAAGKGWGSAVRAGLRAAMYLAVLAIAYLGGVAMLMRAVRLRYHGPFEALTDVFGQCFDIGRQLYQLDLIGVLFLGGALSAIVAEWASRHWR</sequence>
<evidence type="ECO:0008006" key="5">
    <source>
        <dbReference type="Google" id="ProtNLM"/>
    </source>
</evidence>
<keyword evidence="2" id="KW-0732">Signal</keyword>
<dbReference type="eggNOG" id="ENOG5031028">
    <property type="taxonomic scope" value="Bacteria"/>
</dbReference>
<feature type="transmembrane region" description="Helical" evidence="1">
    <location>
        <begin position="36"/>
        <end position="53"/>
    </location>
</feature>
<keyword evidence="1" id="KW-0472">Membrane</keyword>
<evidence type="ECO:0000256" key="1">
    <source>
        <dbReference type="SAM" id="Phobius"/>
    </source>
</evidence>
<gene>
    <name evidence="3" type="ORF">CG50_15305</name>
</gene>
<keyword evidence="1" id="KW-1133">Transmembrane helix</keyword>
<dbReference type="InterPro" id="IPR047784">
    <property type="entry name" value="TrgA"/>
</dbReference>
<dbReference type="NCBIfam" id="NF033773">
    <property type="entry name" value="tellur_TrgA"/>
    <property type="match status" value="1"/>
</dbReference>
<feature type="signal peptide" evidence="2">
    <location>
        <begin position="1"/>
        <end position="20"/>
    </location>
</feature>
<reference evidence="3 4" key="1">
    <citation type="submission" date="2014-03" db="EMBL/GenBank/DDBJ databases">
        <title>Genome of Paenirhodobacter enshiensis DW2-9.</title>
        <authorList>
            <person name="Wang D."/>
            <person name="Wang G."/>
        </authorList>
    </citation>
    <scope>NUCLEOTIDE SEQUENCE [LARGE SCALE GENOMIC DNA]</scope>
    <source>
        <strain evidence="3 4">DW2-9</strain>
    </source>
</reference>
<feature type="transmembrane region" description="Helical" evidence="1">
    <location>
        <begin position="74"/>
        <end position="93"/>
    </location>
</feature>
<dbReference type="STRING" id="1105367.CG50_15305"/>